<dbReference type="GO" id="GO:0062129">
    <property type="term" value="C:chitin-based extracellular matrix"/>
    <property type="evidence" value="ECO:0007669"/>
    <property type="project" value="TreeGrafter"/>
</dbReference>
<evidence type="ECO:0000256" key="2">
    <source>
        <dbReference type="PROSITE-ProRule" id="PRU00497"/>
    </source>
</evidence>
<reference evidence="5 6" key="1">
    <citation type="journal article" date="2024" name="BMC Genomics">
        <title>Genome assembly of redclaw crayfish (Cherax quadricarinatus) provides insights into its immune adaptation and hypoxia tolerance.</title>
        <authorList>
            <person name="Liu Z."/>
            <person name="Zheng J."/>
            <person name="Li H."/>
            <person name="Fang K."/>
            <person name="Wang S."/>
            <person name="He J."/>
            <person name="Zhou D."/>
            <person name="Weng S."/>
            <person name="Chi M."/>
            <person name="Gu Z."/>
            <person name="He J."/>
            <person name="Li F."/>
            <person name="Wang M."/>
        </authorList>
    </citation>
    <scope>NUCLEOTIDE SEQUENCE [LARGE SCALE GENOMIC DNA]</scope>
    <source>
        <strain evidence="5">ZL_2023a</strain>
    </source>
</reference>
<dbReference type="InterPro" id="IPR031311">
    <property type="entry name" value="CHIT_BIND_RR_consensus"/>
</dbReference>
<keyword evidence="6" id="KW-1185">Reference proteome</keyword>
<comment type="caution">
    <text evidence="5">The sequence shown here is derived from an EMBL/GenBank/DDBJ whole genome shotgun (WGS) entry which is preliminary data.</text>
</comment>
<feature type="signal peptide" evidence="4">
    <location>
        <begin position="1"/>
        <end position="28"/>
    </location>
</feature>
<evidence type="ECO:0000256" key="4">
    <source>
        <dbReference type="SAM" id="SignalP"/>
    </source>
</evidence>
<evidence type="ECO:0000256" key="3">
    <source>
        <dbReference type="SAM" id="MobiDB-lite"/>
    </source>
</evidence>
<feature type="compositionally biased region" description="Basic and acidic residues" evidence="3">
    <location>
        <begin position="216"/>
        <end position="230"/>
    </location>
</feature>
<feature type="chain" id="PRO_5043317839" evidence="4">
    <location>
        <begin position="29"/>
        <end position="268"/>
    </location>
</feature>
<accession>A0AAW0WNC7</accession>
<keyword evidence="1 2" id="KW-0193">Cuticle</keyword>
<dbReference type="Proteomes" id="UP001445076">
    <property type="component" value="Unassembled WGS sequence"/>
</dbReference>
<feature type="compositionally biased region" description="Polar residues" evidence="3">
    <location>
        <begin position="33"/>
        <end position="45"/>
    </location>
</feature>
<evidence type="ECO:0000313" key="5">
    <source>
        <dbReference type="EMBL" id="KAK8728631.1"/>
    </source>
</evidence>
<protein>
    <submittedName>
        <fullName evidence="5">Uncharacterized protein</fullName>
    </submittedName>
</protein>
<feature type="non-terminal residue" evidence="5">
    <location>
        <position position="268"/>
    </location>
</feature>
<dbReference type="PANTHER" id="PTHR10380:SF173">
    <property type="entry name" value="CUTICULAR PROTEIN 47EF, ISOFORM C-RELATED"/>
    <property type="match status" value="1"/>
</dbReference>
<dbReference type="InterPro" id="IPR050468">
    <property type="entry name" value="Cuticle_Struct_Prot"/>
</dbReference>
<proteinExistence type="predicted"/>
<dbReference type="InterPro" id="IPR000618">
    <property type="entry name" value="Insect_cuticle"/>
</dbReference>
<sequence>GVWSRRPPSPADMRLMVLAALCVGSGVGRPRLPTTSQHYSPTQFSEPGKSVHEPELTRDLGPIQRQGAEEHPSTAAIVKDMRIAPARGVYNMEVETGNGIRMVQHVESSQVTGGSVSKGGYYFTHPDGTVHQLTYVADENGYQPSSDMLPVAPINPHPMPAHALQQIEKAKREDELKAREAEASERYKGREEELLQKQGAPQEALLEQRYPPQFQQERRQPQKEGKKEVQYKVSAPYLKEQVSQYNKQTPQFNERTPQFNEQVLQYKE</sequence>
<feature type="region of interest" description="Disordered" evidence="3">
    <location>
        <begin position="30"/>
        <end position="54"/>
    </location>
</feature>
<evidence type="ECO:0000256" key="1">
    <source>
        <dbReference type="ARBA" id="ARBA00022460"/>
    </source>
</evidence>
<gene>
    <name evidence="5" type="ORF">OTU49_009061</name>
</gene>
<feature type="non-terminal residue" evidence="5">
    <location>
        <position position="1"/>
    </location>
</feature>
<feature type="compositionally biased region" description="Polar residues" evidence="3">
    <location>
        <begin position="241"/>
        <end position="268"/>
    </location>
</feature>
<feature type="compositionally biased region" description="Basic and acidic residues" evidence="3">
    <location>
        <begin position="170"/>
        <end position="195"/>
    </location>
</feature>
<dbReference type="GO" id="GO:0008010">
    <property type="term" value="F:structural constituent of chitin-based larval cuticle"/>
    <property type="evidence" value="ECO:0007669"/>
    <property type="project" value="TreeGrafter"/>
</dbReference>
<dbReference type="PROSITE" id="PS51155">
    <property type="entry name" value="CHIT_BIND_RR_2"/>
    <property type="match status" value="1"/>
</dbReference>
<dbReference type="PANTHER" id="PTHR10380">
    <property type="entry name" value="CUTICLE PROTEIN"/>
    <property type="match status" value="1"/>
</dbReference>
<evidence type="ECO:0000313" key="6">
    <source>
        <dbReference type="Proteomes" id="UP001445076"/>
    </source>
</evidence>
<organism evidence="5 6">
    <name type="scientific">Cherax quadricarinatus</name>
    <name type="common">Australian red claw crayfish</name>
    <dbReference type="NCBI Taxonomy" id="27406"/>
    <lineage>
        <taxon>Eukaryota</taxon>
        <taxon>Metazoa</taxon>
        <taxon>Ecdysozoa</taxon>
        <taxon>Arthropoda</taxon>
        <taxon>Crustacea</taxon>
        <taxon>Multicrustacea</taxon>
        <taxon>Malacostraca</taxon>
        <taxon>Eumalacostraca</taxon>
        <taxon>Eucarida</taxon>
        <taxon>Decapoda</taxon>
        <taxon>Pleocyemata</taxon>
        <taxon>Astacidea</taxon>
        <taxon>Parastacoidea</taxon>
        <taxon>Parastacidae</taxon>
        <taxon>Cherax</taxon>
    </lineage>
</organism>
<dbReference type="PROSITE" id="PS00233">
    <property type="entry name" value="CHIT_BIND_RR_1"/>
    <property type="match status" value="1"/>
</dbReference>
<dbReference type="AlphaFoldDB" id="A0AAW0WNC7"/>
<dbReference type="Pfam" id="PF00379">
    <property type="entry name" value="Chitin_bind_4"/>
    <property type="match status" value="1"/>
</dbReference>
<keyword evidence="4" id="KW-0732">Signal</keyword>
<feature type="region of interest" description="Disordered" evidence="3">
    <location>
        <begin position="170"/>
        <end position="268"/>
    </location>
</feature>
<name>A0AAW0WNC7_CHEQU</name>
<dbReference type="EMBL" id="JARKIK010000071">
    <property type="protein sequence ID" value="KAK8728631.1"/>
    <property type="molecule type" value="Genomic_DNA"/>
</dbReference>